<dbReference type="PROSITE" id="PS51123">
    <property type="entry name" value="OMPA_2"/>
    <property type="match status" value="1"/>
</dbReference>
<protein>
    <recommendedName>
        <fullName evidence="1">OmpA-like domain-containing protein</fullName>
    </recommendedName>
</protein>
<dbReference type="InterPro" id="IPR050330">
    <property type="entry name" value="Bact_OuterMem_StrucFunc"/>
</dbReference>
<sequence>LPRTKRMLNKLHPILIKVPNEIVVGGHTDNVPISTKQYPSNWELSTARATNVVRYLIKAKEFPPERISAVGYGEYRPITDNSTAEGRQKNRRVVFLIKKLGKTQKPIEEWEEKEKSEEK</sequence>
<comment type="caution">
    <text evidence="2">The sequence shown here is derived from an EMBL/GenBank/DDBJ whole genome shotgun (WGS) entry which is preliminary data.</text>
</comment>
<accession>X1IC48</accession>
<dbReference type="PANTHER" id="PTHR30329">
    <property type="entry name" value="STATOR ELEMENT OF FLAGELLAR MOTOR COMPLEX"/>
    <property type="match status" value="1"/>
</dbReference>
<evidence type="ECO:0000259" key="1">
    <source>
        <dbReference type="PROSITE" id="PS51123"/>
    </source>
</evidence>
<name>X1IC48_9ZZZZ</name>
<dbReference type="SUPFAM" id="SSF103088">
    <property type="entry name" value="OmpA-like"/>
    <property type="match status" value="1"/>
</dbReference>
<dbReference type="PANTHER" id="PTHR30329:SF21">
    <property type="entry name" value="LIPOPROTEIN YIAD-RELATED"/>
    <property type="match status" value="1"/>
</dbReference>
<reference evidence="2" key="1">
    <citation type="journal article" date="2014" name="Front. Microbiol.">
        <title>High frequency of phylogenetically diverse reductive dehalogenase-homologous genes in deep subseafloor sedimentary metagenomes.</title>
        <authorList>
            <person name="Kawai M."/>
            <person name="Futagami T."/>
            <person name="Toyoda A."/>
            <person name="Takaki Y."/>
            <person name="Nishi S."/>
            <person name="Hori S."/>
            <person name="Arai W."/>
            <person name="Tsubouchi T."/>
            <person name="Morono Y."/>
            <person name="Uchiyama I."/>
            <person name="Ito T."/>
            <person name="Fujiyama A."/>
            <person name="Inagaki F."/>
            <person name="Takami H."/>
        </authorList>
    </citation>
    <scope>NUCLEOTIDE SEQUENCE</scope>
    <source>
        <strain evidence="2">Expedition CK06-06</strain>
    </source>
</reference>
<organism evidence="2">
    <name type="scientific">marine sediment metagenome</name>
    <dbReference type="NCBI Taxonomy" id="412755"/>
    <lineage>
        <taxon>unclassified sequences</taxon>
        <taxon>metagenomes</taxon>
        <taxon>ecological metagenomes</taxon>
    </lineage>
</organism>
<dbReference type="CDD" id="cd07185">
    <property type="entry name" value="OmpA_C-like"/>
    <property type="match status" value="1"/>
</dbReference>
<dbReference type="Gene3D" id="3.30.1330.60">
    <property type="entry name" value="OmpA-like domain"/>
    <property type="match status" value="1"/>
</dbReference>
<gene>
    <name evidence="2" type="ORF">S03H2_55303</name>
</gene>
<dbReference type="EMBL" id="BARU01035316">
    <property type="protein sequence ID" value="GAH79272.1"/>
    <property type="molecule type" value="Genomic_DNA"/>
</dbReference>
<dbReference type="InterPro" id="IPR006665">
    <property type="entry name" value="OmpA-like"/>
</dbReference>
<proteinExistence type="predicted"/>
<feature type="non-terminal residue" evidence="2">
    <location>
        <position position="1"/>
    </location>
</feature>
<dbReference type="AlphaFoldDB" id="X1IC48"/>
<evidence type="ECO:0000313" key="2">
    <source>
        <dbReference type="EMBL" id="GAH79272.1"/>
    </source>
</evidence>
<dbReference type="Pfam" id="PF00691">
    <property type="entry name" value="OmpA"/>
    <property type="match status" value="1"/>
</dbReference>
<feature type="domain" description="OmpA-like" evidence="1">
    <location>
        <begin position="1"/>
        <end position="101"/>
    </location>
</feature>
<dbReference type="InterPro" id="IPR036737">
    <property type="entry name" value="OmpA-like_sf"/>
</dbReference>